<feature type="coiled-coil region" evidence="1">
    <location>
        <begin position="30"/>
        <end position="71"/>
    </location>
</feature>
<accession>A0ABV9T6U5</accession>
<comment type="caution">
    <text evidence="2">The sequence shown here is derived from an EMBL/GenBank/DDBJ whole genome shotgun (WGS) entry which is preliminary data.</text>
</comment>
<dbReference type="RefSeq" id="WP_377067140.1">
    <property type="nucleotide sequence ID" value="NZ_JBHSJJ010000013.1"/>
</dbReference>
<reference evidence="3" key="1">
    <citation type="journal article" date="2019" name="Int. J. Syst. Evol. Microbiol.">
        <title>The Global Catalogue of Microorganisms (GCM) 10K type strain sequencing project: providing services to taxonomists for standard genome sequencing and annotation.</title>
        <authorList>
            <consortium name="The Broad Institute Genomics Platform"/>
            <consortium name="The Broad Institute Genome Sequencing Center for Infectious Disease"/>
            <person name="Wu L."/>
            <person name="Ma J."/>
        </authorList>
    </citation>
    <scope>NUCLEOTIDE SEQUENCE [LARGE SCALE GENOMIC DNA]</scope>
    <source>
        <strain evidence="3">CGMCC 4.7466</strain>
    </source>
</reference>
<dbReference type="EMBL" id="JBHSJJ010000013">
    <property type="protein sequence ID" value="MFC4873860.1"/>
    <property type="molecule type" value="Genomic_DNA"/>
</dbReference>
<dbReference type="Proteomes" id="UP001595818">
    <property type="component" value="Unassembled WGS sequence"/>
</dbReference>
<protein>
    <submittedName>
        <fullName evidence="2">Uncharacterized protein</fullName>
    </submittedName>
</protein>
<dbReference type="SUPFAM" id="SSF58113">
    <property type="entry name" value="Apolipoprotein A-I"/>
    <property type="match status" value="1"/>
</dbReference>
<sequence length="103" mass="12008">MAKKKSAFDEIEKMLQDIGSKIEILIEKGAQATGEARDEIEEKIQELKKNKEKLEKDLKEKKKQFENKYKGRRKDVEPKLQESLQHFKEGFSALIAAINNLFK</sequence>
<gene>
    <name evidence="2" type="ORF">ACFPFU_19305</name>
</gene>
<keyword evidence="3" id="KW-1185">Reference proteome</keyword>
<dbReference type="Gene3D" id="1.20.58.60">
    <property type="match status" value="1"/>
</dbReference>
<evidence type="ECO:0000256" key="1">
    <source>
        <dbReference type="SAM" id="Coils"/>
    </source>
</evidence>
<evidence type="ECO:0000313" key="2">
    <source>
        <dbReference type="EMBL" id="MFC4873860.1"/>
    </source>
</evidence>
<keyword evidence="1" id="KW-0175">Coiled coil</keyword>
<organism evidence="2 3">
    <name type="scientific">Negadavirga shengliensis</name>
    <dbReference type="NCBI Taxonomy" id="1389218"/>
    <lineage>
        <taxon>Bacteria</taxon>
        <taxon>Pseudomonadati</taxon>
        <taxon>Bacteroidota</taxon>
        <taxon>Cytophagia</taxon>
        <taxon>Cytophagales</taxon>
        <taxon>Cyclobacteriaceae</taxon>
        <taxon>Negadavirga</taxon>
    </lineage>
</organism>
<proteinExistence type="predicted"/>
<name>A0ABV9T6U5_9BACT</name>
<evidence type="ECO:0000313" key="3">
    <source>
        <dbReference type="Proteomes" id="UP001595818"/>
    </source>
</evidence>